<dbReference type="AlphaFoldDB" id="A0A0R1VP74"/>
<evidence type="ECO:0008006" key="5">
    <source>
        <dbReference type="Google" id="ProtNLM"/>
    </source>
</evidence>
<dbReference type="OrthoDB" id="2151413at2"/>
<dbReference type="RefSeq" id="WP_025015486.1">
    <property type="nucleotide sequence ID" value="NZ_AZFU01000016.1"/>
</dbReference>
<dbReference type="Gene3D" id="3.20.20.80">
    <property type="entry name" value="Glycosidases"/>
    <property type="match status" value="1"/>
</dbReference>
<dbReference type="GO" id="GO:0003796">
    <property type="term" value="F:lysozyme activity"/>
    <property type="evidence" value="ECO:0007669"/>
    <property type="project" value="InterPro"/>
</dbReference>
<sequence>MGRYHHKYTLPAIITLLLLAIAFLLIGFFNFKRQTTLPPNSNSSAIGIQLNQDVDYVDLHKLQANGISFVYLKSTQGRSYFDENYLSYRDQILGTKLAFGSMILYSNESTPLQHYRYFFEKVGDNTGSLPILLEPAATSRSKRYLTSMARFASMLEQRKKEVIVDVDYKYHKYFTPQTKFMSVDGKAPDKLKYSFWRYTINGRVNNVTGLEKGVTMYAYNGTVGQYRQKYGQLTQ</sequence>
<keyword evidence="2" id="KW-0472">Membrane</keyword>
<feature type="transmembrane region" description="Helical" evidence="2">
    <location>
        <begin position="12"/>
        <end position="31"/>
    </location>
</feature>
<name>A0A0R1VP74_9LACO</name>
<evidence type="ECO:0000256" key="2">
    <source>
        <dbReference type="SAM" id="Phobius"/>
    </source>
</evidence>
<dbReference type="GO" id="GO:0016998">
    <property type="term" value="P:cell wall macromolecule catabolic process"/>
    <property type="evidence" value="ECO:0007669"/>
    <property type="project" value="InterPro"/>
</dbReference>
<dbReference type="GO" id="GO:0009253">
    <property type="term" value="P:peptidoglycan catabolic process"/>
    <property type="evidence" value="ECO:0007669"/>
    <property type="project" value="InterPro"/>
</dbReference>
<dbReference type="eggNOG" id="COG3757">
    <property type="taxonomic scope" value="Bacteria"/>
</dbReference>
<evidence type="ECO:0000256" key="1">
    <source>
        <dbReference type="ARBA" id="ARBA00010646"/>
    </source>
</evidence>
<keyword evidence="2" id="KW-0812">Transmembrane</keyword>
<dbReference type="Proteomes" id="UP000051307">
    <property type="component" value="Unassembled WGS sequence"/>
</dbReference>
<dbReference type="EMBL" id="AZFU01000016">
    <property type="protein sequence ID" value="KRM04964.1"/>
    <property type="molecule type" value="Genomic_DNA"/>
</dbReference>
<dbReference type="InterPro" id="IPR017853">
    <property type="entry name" value="GH"/>
</dbReference>
<comment type="similarity">
    <text evidence="1">Belongs to the glycosyl hydrolase 25 family.</text>
</comment>
<comment type="caution">
    <text evidence="3">The sequence shown here is derived from an EMBL/GenBank/DDBJ whole genome shotgun (WGS) entry which is preliminary data.</text>
</comment>
<dbReference type="InterPro" id="IPR002053">
    <property type="entry name" value="Glyco_hydro_25"/>
</dbReference>
<dbReference type="PATRIC" id="fig|1423767.3.peg.389"/>
<keyword evidence="2" id="KW-1133">Transmembrane helix</keyword>
<dbReference type="SUPFAM" id="SSF51445">
    <property type="entry name" value="(Trans)glycosidases"/>
    <property type="match status" value="1"/>
</dbReference>
<organism evidence="3 4">
    <name type="scientific">Lactobacillus kitasatonis DSM 16761 = JCM 1039</name>
    <dbReference type="NCBI Taxonomy" id="1423767"/>
    <lineage>
        <taxon>Bacteria</taxon>
        <taxon>Bacillati</taxon>
        <taxon>Bacillota</taxon>
        <taxon>Bacilli</taxon>
        <taxon>Lactobacillales</taxon>
        <taxon>Lactobacillaceae</taxon>
        <taxon>Lactobacillus</taxon>
    </lineage>
</organism>
<dbReference type="Pfam" id="PF01183">
    <property type="entry name" value="Glyco_hydro_25"/>
    <property type="match status" value="1"/>
</dbReference>
<proteinExistence type="inferred from homology"/>
<protein>
    <recommendedName>
        <fullName evidence="5">Lysozyme</fullName>
    </recommendedName>
</protein>
<evidence type="ECO:0000313" key="4">
    <source>
        <dbReference type="Proteomes" id="UP000051307"/>
    </source>
</evidence>
<gene>
    <name evidence="3" type="ORF">FC59_GL000376</name>
</gene>
<evidence type="ECO:0000313" key="3">
    <source>
        <dbReference type="EMBL" id="KRM04964.1"/>
    </source>
</evidence>
<reference evidence="3 4" key="1">
    <citation type="journal article" date="2015" name="Genome Announc.">
        <title>Expanding the biotechnology potential of lactobacilli through comparative genomics of 213 strains and associated genera.</title>
        <authorList>
            <person name="Sun Z."/>
            <person name="Harris H.M."/>
            <person name="McCann A."/>
            <person name="Guo C."/>
            <person name="Argimon S."/>
            <person name="Zhang W."/>
            <person name="Yang X."/>
            <person name="Jeffery I.B."/>
            <person name="Cooney J.C."/>
            <person name="Kagawa T.F."/>
            <person name="Liu W."/>
            <person name="Song Y."/>
            <person name="Salvetti E."/>
            <person name="Wrobel A."/>
            <person name="Rasinkangas P."/>
            <person name="Parkhill J."/>
            <person name="Rea M.C."/>
            <person name="O'Sullivan O."/>
            <person name="Ritari J."/>
            <person name="Douillard F.P."/>
            <person name="Paul Ross R."/>
            <person name="Yang R."/>
            <person name="Briner A.E."/>
            <person name="Felis G.E."/>
            <person name="de Vos W.M."/>
            <person name="Barrangou R."/>
            <person name="Klaenhammer T.R."/>
            <person name="Caufield P.W."/>
            <person name="Cui Y."/>
            <person name="Zhang H."/>
            <person name="O'Toole P.W."/>
        </authorList>
    </citation>
    <scope>NUCLEOTIDE SEQUENCE [LARGE SCALE GENOMIC DNA]</scope>
    <source>
        <strain evidence="3 4">DSM 16761</strain>
    </source>
</reference>
<accession>A0A0R1VP74</accession>